<dbReference type="InterPro" id="IPR004147">
    <property type="entry name" value="ABC1_dom"/>
</dbReference>
<dbReference type="STRING" id="767452.AVL62_15715"/>
<name>A0A0W8IJ96_9MICO</name>
<dbReference type="Proteomes" id="UP000054837">
    <property type="component" value="Unassembled WGS sequence"/>
</dbReference>
<accession>A0A0W8IJ96</accession>
<dbReference type="PANTHER" id="PTHR10566:SF113">
    <property type="entry name" value="PROTEIN ACTIVITY OF BC1 COMPLEX KINASE 7, CHLOROPLASTIC"/>
    <property type="match status" value="1"/>
</dbReference>
<dbReference type="EMBL" id="LQBL01000001">
    <property type="protein sequence ID" value="KUG59990.1"/>
    <property type="molecule type" value="Genomic_DNA"/>
</dbReference>
<sequence length="242" mass="26085">MELAKLQDDTAAVPANVILEALTEEVGDPGVFDRFDHEPLASASIGQAHAASLAGTEVVVKVRRPGAVETVRADLEILQNLAVTAARHSEVARGYDVVGIAHDFSTTLLAELDYLTEAHNAERFAASFADDPRVQFPAVFWETTTSRVLTLQRVHGLKIDDVAALDVAGIDRRELAARATGVLCQMVFEDGFFHADPHPGNFFVAPDGSLAVIDFGMVGELDDALREHLIALLVPLLRGTRP</sequence>
<comment type="caution">
    <text evidence="3">The sequence shown here is derived from an EMBL/GenBank/DDBJ whole genome shotgun (WGS) entry which is preliminary data.</text>
</comment>
<dbReference type="InterPro" id="IPR050154">
    <property type="entry name" value="UbiB_kinase"/>
</dbReference>
<gene>
    <name evidence="3" type="ORF">AVL62_15715</name>
</gene>
<dbReference type="GO" id="GO:0004672">
    <property type="term" value="F:protein kinase activity"/>
    <property type="evidence" value="ECO:0007669"/>
    <property type="project" value="InterPro"/>
</dbReference>
<evidence type="ECO:0000259" key="2">
    <source>
        <dbReference type="PROSITE" id="PS50011"/>
    </source>
</evidence>
<protein>
    <recommendedName>
        <fullName evidence="2">Protein kinase domain-containing protein</fullName>
    </recommendedName>
</protein>
<organism evidence="3 4">
    <name type="scientific">Serinicoccus chungangensis</name>
    <dbReference type="NCBI Taxonomy" id="767452"/>
    <lineage>
        <taxon>Bacteria</taxon>
        <taxon>Bacillati</taxon>
        <taxon>Actinomycetota</taxon>
        <taxon>Actinomycetes</taxon>
        <taxon>Micrococcales</taxon>
        <taxon>Ornithinimicrobiaceae</taxon>
        <taxon>Serinicoccus</taxon>
    </lineage>
</organism>
<evidence type="ECO:0000313" key="3">
    <source>
        <dbReference type="EMBL" id="KUG59990.1"/>
    </source>
</evidence>
<dbReference type="CDD" id="cd05121">
    <property type="entry name" value="ABC1_ADCK3-like"/>
    <property type="match status" value="1"/>
</dbReference>
<dbReference type="SUPFAM" id="SSF56112">
    <property type="entry name" value="Protein kinase-like (PK-like)"/>
    <property type="match status" value="1"/>
</dbReference>
<dbReference type="Pfam" id="PF03109">
    <property type="entry name" value="ABC1"/>
    <property type="match status" value="1"/>
</dbReference>
<reference evidence="3 4" key="1">
    <citation type="submission" date="2015-12" db="EMBL/GenBank/DDBJ databases">
        <title>Serinicoccus chungangenesis strain CD08_5 genome sequencing and assembly.</title>
        <authorList>
            <person name="Chander A.M."/>
            <person name="Kaur G."/>
            <person name="Nair G.R."/>
            <person name="Dhawan D.K."/>
            <person name="Kochhar R.K."/>
            <person name="Mayilraj S."/>
            <person name="Bhadada S.K."/>
        </authorList>
    </citation>
    <scope>NUCLEOTIDE SEQUENCE [LARGE SCALE GENOMIC DNA]</scope>
    <source>
        <strain evidence="3 4">CD08_5</strain>
    </source>
</reference>
<dbReference type="GO" id="GO:0005524">
    <property type="term" value="F:ATP binding"/>
    <property type="evidence" value="ECO:0007669"/>
    <property type="project" value="InterPro"/>
</dbReference>
<keyword evidence="4" id="KW-1185">Reference proteome</keyword>
<evidence type="ECO:0000256" key="1">
    <source>
        <dbReference type="ARBA" id="ARBA00009670"/>
    </source>
</evidence>
<dbReference type="AlphaFoldDB" id="A0A0W8IJ96"/>
<dbReference type="InterPro" id="IPR000719">
    <property type="entry name" value="Prot_kinase_dom"/>
</dbReference>
<dbReference type="InterPro" id="IPR011009">
    <property type="entry name" value="Kinase-like_dom_sf"/>
</dbReference>
<dbReference type="PROSITE" id="PS50011">
    <property type="entry name" value="PROTEIN_KINASE_DOM"/>
    <property type="match status" value="1"/>
</dbReference>
<feature type="domain" description="Protein kinase" evidence="2">
    <location>
        <begin position="34"/>
        <end position="242"/>
    </location>
</feature>
<dbReference type="RefSeq" id="WP_058889665.1">
    <property type="nucleotide sequence ID" value="NZ_LQBL01000001.1"/>
</dbReference>
<proteinExistence type="inferred from homology"/>
<comment type="similarity">
    <text evidence="1">Belongs to the protein kinase superfamily. ADCK protein kinase family.</text>
</comment>
<evidence type="ECO:0000313" key="4">
    <source>
        <dbReference type="Proteomes" id="UP000054837"/>
    </source>
</evidence>
<dbReference type="PANTHER" id="PTHR10566">
    <property type="entry name" value="CHAPERONE-ACTIVITY OF BC1 COMPLEX CABC1 -RELATED"/>
    <property type="match status" value="1"/>
</dbReference>